<dbReference type="CDD" id="cd17542">
    <property type="entry name" value="REC_CheY"/>
    <property type="match status" value="1"/>
</dbReference>
<dbReference type="Proteomes" id="UP000031866">
    <property type="component" value="Chromosome"/>
</dbReference>
<dbReference type="InterPro" id="IPR052048">
    <property type="entry name" value="ST_Response_Regulator"/>
</dbReference>
<dbReference type="InterPro" id="IPR001789">
    <property type="entry name" value="Sig_transdc_resp-reg_receiver"/>
</dbReference>
<evidence type="ECO:0000259" key="4">
    <source>
        <dbReference type="PROSITE" id="PS50110"/>
    </source>
</evidence>
<dbReference type="InterPro" id="IPR011006">
    <property type="entry name" value="CheY-like_superfamily"/>
</dbReference>
<protein>
    <recommendedName>
        <fullName evidence="1">Stage 0 sporulation protein A homolog</fullName>
    </recommendedName>
</protein>
<feature type="modified residue" description="4-aspartylphosphate" evidence="3">
    <location>
        <position position="54"/>
    </location>
</feature>
<dbReference type="EMBL" id="CP010086">
    <property type="protein sequence ID" value="AJG97234.1"/>
    <property type="molecule type" value="Genomic_DNA"/>
</dbReference>
<dbReference type="STRING" id="1520.LF65_00599"/>
<evidence type="ECO:0000256" key="1">
    <source>
        <dbReference type="ARBA" id="ARBA00018672"/>
    </source>
</evidence>
<reference evidence="6" key="1">
    <citation type="submission" date="2014-12" db="EMBL/GenBank/DDBJ databases">
        <title>Genome sequence of Clostridium beijerinckii strain 59B.</title>
        <authorList>
            <person name="Little G.T."/>
            <person name="Minton N.P."/>
        </authorList>
    </citation>
    <scope>NUCLEOTIDE SEQUENCE [LARGE SCALE GENOMIC DNA]</scope>
    <source>
        <strain evidence="6">59B</strain>
    </source>
</reference>
<accession>A0A0B5Q4Y8</accession>
<dbReference type="PANTHER" id="PTHR43228:SF1">
    <property type="entry name" value="TWO-COMPONENT RESPONSE REGULATOR ARR22"/>
    <property type="match status" value="1"/>
</dbReference>
<dbReference type="OrthoDB" id="9790669at2"/>
<organism evidence="5 6">
    <name type="scientific">Clostridium beijerinckii</name>
    <name type="common">Clostridium MP</name>
    <dbReference type="NCBI Taxonomy" id="1520"/>
    <lineage>
        <taxon>Bacteria</taxon>
        <taxon>Bacillati</taxon>
        <taxon>Bacillota</taxon>
        <taxon>Clostridia</taxon>
        <taxon>Eubacteriales</taxon>
        <taxon>Clostridiaceae</taxon>
        <taxon>Clostridium</taxon>
    </lineage>
</organism>
<gene>
    <name evidence="5" type="ORF">LF65_00599</name>
</gene>
<evidence type="ECO:0000256" key="3">
    <source>
        <dbReference type="PROSITE-ProRule" id="PRU00169"/>
    </source>
</evidence>
<name>A0A0B5Q4Y8_CLOBE</name>
<proteinExistence type="predicted"/>
<evidence type="ECO:0000313" key="5">
    <source>
        <dbReference type="EMBL" id="AJG97234.1"/>
    </source>
</evidence>
<sequence length="121" mass="13656">MNDKILICDDARFMRVTLKDSLEREGYQVVDEAENGEVLIEKYKQLNPDLILMDITMPVMDGISALSSIMEINPNAKVIICSAMGQGDIVIKAIKTGAKDFIVKPFRNERLIQSVRRVLEN</sequence>
<evidence type="ECO:0000256" key="2">
    <source>
        <dbReference type="ARBA" id="ARBA00024867"/>
    </source>
</evidence>
<dbReference type="KEGG" id="cbei:LF65_00599"/>
<dbReference type="SMART" id="SM00448">
    <property type="entry name" value="REC"/>
    <property type="match status" value="1"/>
</dbReference>
<comment type="function">
    <text evidence="2">May play the central regulatory role in sporulation. It may be an element of the effector pathway responsible for the activation of sporulation genes in response to nutritional stress. Spo0A may act in concert with spo0H (a sigma factor) to control the expression of some genes that are critical to the sporulation process.</text>
</comment>
<dbReference type="Pfam" id="PF00072">
    <property type="entry name" value="Response_reg"/>
    <property type="match status" value="1"/>
</dbReference>
<dbReference type="AlphaFoldDB" id="A0A0B5Q4Y8"/>
<keyword evidence="3" id="KW-0597">Phosphoprotein</keyword>
<dbReference type="RefSeq" id="WP_017209711.1">
    <property type="nucleotide sequence ID" value="NZ_CP010086.2"/>
</dbReference>
<evidence type="ECO:0000313" key="6">
    <source>
        <dbReference type="Proteomes" id="UP000031866"/>
    </source>
</evidence>
<dbReference type="PROSITE" id="PS50110">
    <property type="entry name" value="RESPONSE_REGULATORY"/>
    <property type="match status" value="1"/>
</dbReference>
<dbReference type="Gene3D" id="3.40.50.2300">
    <property type="match status" value="1"/>
</dbReference>
<dbReference type="PANTHER" id="PTHR43228">
    <property type="entry name" value="TWO-COMPONENT RESPONSE REGULATOR"/>
    <property type="match status" value="1"/>
</dbReference>
<dbReference type="SUPFAM" id="SSF52172">
    <property type="entry name" value="CheY-like"/>
    <property type="match status" value="1"/>
</dbReference>
<dbReference type="GO" id="GO:0000160">
    <property type="term" value="P:phosphorelay signal transduction system"/>
    <property type="evidence" value="ECO:0007669"/>
    <property type="project" value="InterPro"/>
</dbReference>
<feature type="domain" description="Response regulatory" evidence="4">
    <location>
        <begin position="4"/>
        <end position="119"/>
    </location>
</feature>